<accession>W4UMR7</accession>
<comment type="caution">
    <text evidence="2">The sequence shown here is derived from an EMBL/GenBank/DDBJ whole genome shotgun (WGS) entry which is preliminary data.</text>
</comment>
<name>W4UMR7_9BACE</name>
<feature type="compositionally biased region" description="Low complexity" evidence="1">
    <location>
        <begin position="15"/>
        <end position="25"/>
    </location>
</feature>
<evidence type="ECO:0000313" key="3">
    <source>
        <dbReference type="Proteomes" id="UP000019131"/>
    </source>
</evidence>
<organism evidence="2 3">
    <name type="scientific">Bacteroides reticulotermitis JCM 10512</name>
    <dbReference type="NCBI Taxonomy" id="1445607"/>
    <lineage>
        <taxon>Bacteria</taxon>
        <taxon>Pseudomonadati</taxon>
        <taxon>Bacteroidota</taxon>
        <taxon>Bacteroidia</taxon>
        <taxon>Bacteroidales</taxon>
        <taxon>Bacteroidaceae</taxon>
        <taxon>Bacteroides</taxon>
    </lineage>
</organism>
<keyword evidence="3" id="KW-1185">Reference proteome</keyword>
<dbReference type="AlphaFoldDB" id="W4UMR7"/>
<feature type="region of interest" description="Disordered" evidence="1">
    <location>
        <begin position="1"/>
        <end position="25"/>
    </location>
</feature>
<gene>
    <name evidence="2" type="ORF">JCM10512_627</name>
</gene>
<dbReference type="EMBL" id="BAIV01000003">
    <property type="protein sequence ID" value="GAE82425.1"/>
    <property type="molecule type" value="Genomic_DNA"/>
</dbReference>
<evidence type="ECO:0000256" key="1">
    <source>
        <dbReference type="SAM" id="MobiDB-lite"/>
    </source>
</evidence>
<sequence length="53" mass="6058">MHVGGREKITKTQKKPNSTSNSSPKKISMFFKKSLIFSLKEPDVFLKDQALFN</sequence>
<dbReference type="Proteomes" id="UP000019131">
    <property type="component" value="Unassembled WGS sequence"/>
</dbReference>
<evidence type="ECO:0000313" key="2">
    <source>
        <dbReference type="EMBL" id="GAE82425.1"/>
    </source>
</evidence>
<proteinExistence type="predicted"/>
<protein>
    <submittedName>
        <fullName evidence="2">Uncharacterized protein</fullName>
    </submittedName>
</protein>
<feature type="compositionally biased region" description="Basic and acidic residues" evidence="1">
    <location>
        <begin position="1"/>
        <end position="10"/>
    </location>
</feature>
<reference evidence="2 3" key="1">
    <citation type="journal article" date="2014" name="Genome Announc.">
        <title>Draft Genome Sequence of Bacteroides reticulotermitis Strain JCM 10512T, Isolated from the Gut of a Termite.</title>
        <authorList>
            <person name="Yuki M."/>
            <person name="Oshima K."/>
            <person name="Suda W."/>
            <person name="Sakamoto M."/>
            <person name="Iida T."/>
            <person name="Hattori M."/>
            <person name="Ohkuma M."/>
        </authorList>
    </citation>
    <scope>NUCLEOTIDE SEQUENCE [LARGE SCALE GENOMIC DNA]</scope>
    <source>
        <strain evidence="2 3">JCM 10512</strain>
    </source>
</reference>